<sequence>MSEQFISDEDRALWDTRQELATHTGVRSRDSRIMSWVGGVGNAPPTPSGRSSPDVVVIDFSLPRDRREIREMRSLPPDVVRMNFGRPRAEPQQPRGFDNERMASDETKKKEEDEEDEEDHPTGILDKLRGKFKTIFGKKKASGKAQPIEQNTEVAGGPSSSDVVIEDFSMDAERLKKAREEEKRKVKTREEERKKKNRPAPAPDQAWW</sequence>
<dbReference type="AlphaFoldDB" id="A0AAN6MV05"/>
<proteinExistence type="predicted"/>
<gene>
    <name evidence="2" type="ORF">QBC46DRAFT_414310</name>
</gene>
<feature type="compositionally biased region" description="Polar residues" evidence="1">
    <location>
        <begin position="148"/>
        <end position="162"/>
    </location>
</feature>
<keyword evidence="3" id="KW-1185">Reference proteome</keyword>
<evidence type="ECO:0000256" key="1">
    <source>
        <dbReference type="SAM" id="MobiDB-lite"/>
    </source>
</evidence>
<dbReference type="Proteomes" id="UP001303473">
    <property type="component" value="Unassembled WGS sequence"/>
</dbReference>
<dbReference type="EMBL" id="MU854041">
    <property type="protein sequence ID" value="KAK3933991.1"/>
    <property type="molecule type" value="Genomic_DNA"/>
</dbReference>
<comment type="caution">
    <text evidence="2">The sequence shown here is derived from an EMBL/GenBank/DDBJ whole genome shotgun (WGS) entry which is preliminary data.</text>
</comment>
<feature type="compositionally biased region" description="Basic and acidic residues" evidence="1">
    <location>
        <begin position="97"/>
        <end position="111"/>
    </location>
</feature>
<feature type="compositionally biased region" description="Basic and acidic residues" evidence="1">
    <location>
        <begin position="171"/>
        <end position="194"/>
    </location>
</feature>
<feature type="region of interest" description="Disordered" evidence="1">
    <location>
        <begin position="80"/>
        <end position="208"/>
    </location>
</feature>
<name>A0AAN6MV05_9PEZI</name>
<feature type="compositionally biased region" description="Basic residues" evidence="1">
    <location>
        <begin position="130"/>
        <end position="142"/>
    </location>
</feature>
<evidence type="ECO:0000313" key="2">
    <source>
        <dbReference type="EMBL" id="KAK3933991.1"/>
    </source>
</evidence>
<reference evidence="3" key="1">
    <citation type="journal article" date="2023" name="Mol. Phylogenet. Evol.">
        <title>Genome-scale phylogeny and comparative genomics of the fungal order Sordariales.</title>
        <authorList>
            <person name="Hensen N."/>
            <person name="Bonometti L."/>
            <person name="Westerberg I."/>
            <person name="Brannstrom I.O."/>
            <person name="Guillou S."/>
            <person name="Cros-Aarteil S."/>
            <person name="Calhoun S."/>
            <person name="Haridas S."/>
            <person name="Kuo A."/>
            <person name="Mondo S."/>
            <person name="Pangilinan J."/>
            <person name="Riley R."/>
            <person name="LaButti K."/>
            <person name="Andreopoulos B."/>
            <person name="Lipzen A."/>
            <person name="Chen C."/>
            <person name="Yan M."/>
            <person name="Daum C."/>
            <person name="Ng V."/>
            <person name="Clum A."/>
            <person name="Steindorff A."/>
            <person name="Ohm R.A."/>
            <person name="Martin F."/>
            <person name="Silar P."/>
            <person name="Natvig D.O."/>
            <person name="Lalanne C."/>
            <person name="Gautier V."/>
            <person name="Ament-Velasquez S.L."/>
            <person name="Kruys A."/>
            <person name="Hutchinson M.I."/>
            <person name="Powell A.J."/>
            <person name="Barry K."/>
            <person name="Miller A.N."/>
            <person name="Grigoriev I.V."/>
            <person name="Debuchy R."/>
            <person name="Gladieux P."/>
            <person name="Hiltunen Thoren M."/>
            <person name="Johannesson H."/>
        </authorList>
    </citation>
    <scope>NUCLEOTIDE SEQUENCE [LARGE SCALE GENOMIC DNA]</scope>
    <source>
        <strain evidence="3">CBS 340.73</strain>
    </source>
</reference>
<evidence type="ECO:0000313" key="3">
    <source>
        <dbReference type="Proteomes" id="UP001303473"/>
    </source>
</evidence>
<protein>
    <submittedName>
        <fullName evidence="2">Uncharacterized protein</fullName>
    </submittedName>
</protein>
<accession>A0AAN6MV05</accession>
<organism evidence="2 3">
    <name type="scientific">Diplogelasinospora grovesii</name>
    <dbReference type="NCBI Taxonomy" id="303347"/>
    <lineage>
        <taxon>Eukaryota</taxon>
        <taxon>Fungi</taxon>
        <taxon>Dikarya</taxon>
        <taxon>Ascomycota</taxon>
        <taxon>Pezizomycotina</taxon>
        <taxon>Sordariomycetes</taxon>
        <taxon>Sordariomycetidae</taxon>
        <taxon>Sordariales</taxon>
        <taxon>Diplogelasinosporaceae</taxon>
        <taxon>Diplogelasinospora</taxon>
    </lineage>
</organism>